<keyword evidence="4 7" id="KW-0812">Transmembrane</keyword>
<feature type="transmembrane region" description="Helical" evidence="7">
    <location>
        <begin position="72"/>
        <end position="93"/>
    </location>
</feature>
<dbReference type="PIR" id="H72280">
    <property type="entry name" value="H72280"/>
</dbReference>
<dbReference type="GO" id="GO:0005886">
    <property type="term" value="C:plasma membrane"/>
    <property type="evidence" value="ECO:0007669"/>
    <property type="project" value="UniProtKB-SubCell"/>
</dbReference>
<dbReference type="Gene3D" id="1.10.287.3510">
    <property type="match status" value="1"/>
</dbReference>
<organism evidence="8 9">
    <name type="scientific">Thermotoga maritima (strain ATCC 43589 / DSM 3109 / JCM 10099 / NBRC 100826 / MSB8)</name>
    <dbReference type="NCBI Taxonomy" id="243274"/>
    <lineage>
        <taxon>Bacteria</taxon>
        <taxon>Thermotogati</taxon>
        <taxon>Thermotogota</taxon>
        <taxon>Thermotogae</taxon>
        <taxon>Thermotogales</taxon>
        <taxon>Thermotogaceae</taxon>
        <taxon>Thermotoga</taxon>
    </lineage>
</organism>
<dbReference type="InterPro" id="IPR050601">
    <property type="entry name" value="CPA3_antiporter_subunitC"/>
</dbReference>
<dbReference type="GO" id="GO:0015385">
    <property type="term" value="F:sodium:proton antiporter activity"/>
    <property type="evidence" value="ECO:0000318"/>
    <property type="project" value="GO_Central"/>
</dbReference>
<accession>Q9X0T7</accession>
<gene>
    <name evidence="8" type="ordered locus">TM_1210</name>
</gene>
<evidence type="ECO:0000256" key="3">
    <source>
        <dbReference type="ARBA" id="ARBA00022475"/>
    </source>
</evidence>
<name>Q9X0T7_THEMA</name>
<evidence type="ECO:0000256" key="7">
    <source>
        <dbReference type="SAM" id="Phobius"/>
    </source>
</evidence>
<evidence type="ECO:0000256" key="1">
    <source>
        <dbReference type="ARBA" id="ARBA00004651"/>
    </source>
</evidence>
<dbReference type="EnsemblBacteria" id="AAD36285">
    <property type="protein sequence ID" value="AAD36285"/>
    <property type="gene ID" value="TM_1210"/>
</dbReference>
<dbReference type="OrthoDB" id="9799219at2"/>
<dbReference type="AlphaFoldDB" id="Q9X0T7"/>
<dbReference type="PaxDb" id="243274-THEMA_08280"/>
<proteinExistence type="inferred from homology"/>
<comment type="subcellular location">
    <subcellularLocation>
        <location evidence="1">Cell membrane</location>
        <topology evidence="1">Multi-pass membrane protein</topology>
    </subcellularLocation>
</comment>
<keyword evidence="9" id="KW-1185">Reference proteome</keyword>
<dbReference type="InParanoid" id="Q9X0T7"/>
<dbReference type="KEGG" id="tmm:Tmari_1217"/>
<comment type="similarity">
    <text evidence="2">Belongs to the CPA3 antiporters (TC 2.A.63) subunit C family.</text>
</comment>
<sequence length="112" mass="12212">MIYVISILLAGIGIYGLLTQKNLFKHLVSLTIIDTAVNLFIIALGYREGDAPIYTDRVMNFSLNFVDPLPQALVLTAIVIGVGVLALGASLLVRIKEKHSSLDLEEMKGVKE</sequence>
<keyword evidence="3" id="KW-1003">Cell membrane</keyword>
<dbReference type="InterPro" id="IPR039428">
    <property type="entry name" value="NUOK/Mnh_C1-like"/>
</dbReference>
<dbReference type="KEGG" id="tma:TM1210"/>
<accession>G4FED6</accession>
<dbReference type="PANTHER" id="PTHR34583">
    <property type="entry name" value="ANTIPORTER SUBUNIT MNHC2-RELATED"/>
    <property type="match status" value="1"/>
</dbReference>
<dbReference type="RefSeq" id="WP_004080098.1">
    <property type="nucleotide sequence ID" value="NC_000853.1"/>
</dbReference>
<keyword evidence="5 7" id="KW-1133">Transmembrane helix</keyword>
<dbReference type="PANTHER" id="PTHR34583:SF2">
    <property type="entry name" value="ANTIPORTER SUBUNIT MNHC2-RELATED"/>
    <property type="match status" value="1"/>
</dbReference>
<protein>
    <recommendedName>
        <fullName evidence="10">Na(+) H(+) antiporter subunit C</fullName>
    </recommendedName>
</protein>
<evidence type="ECO:0000313" key="9">
    <source>
        <dbReference type="Proteomes" id="UP000008183"/>
    </source>
</evidence>
<reference evidence="8 9" key="1">
    <citation type="journal article" date="1999" name="Nature">
        <title>Evidence for lateral gene transfer between Archaea and Bacteria from genome sequence of Thermotoga maritima.</title>
        <authorList>
            <person name="Nelson K.E."/>
            <person name="Clayton R.A."/>
            <person name="Gill S.R."/>
            <person name="Gwinn M.L."/>
            <person name="Dodson R.J."/>
            <person name="Haft D.H."/>
            <person name="Hickey E.K."/>
            <person name="Peterson J.D."/>
            <person name="Nelson W.C."/>
            <person name="Ketchum K.A."/>
            <person name="McDonald L."/>
            <person name="Utterback T.R."/>
            <person name="Malek J.A."/>
            <person name="Linher K.D."/>
            <person name="Garrett M.M."/>
            <person name="Stewart A.M."/>
            <person name="Cotton M.D."/>
            <person name="Pratt M.S."/>
            <person name="Phillips C.A."/>
            <person name="Richardson D."/>
            <person name="Heidelberg J."/>
            <person name="Sutton G.G."/>
            <person name="Fleischmann R.D."/>
            <person name="White O."/>
            <person name="Salzberg S.L."/>
            <person name="Smith H.O."/>
            <person name="Venter J.C."/>
            <person name="Fraser C.M."/>
        </authorList>
    </citation>
    <scope>NUCLEOTIDE SEQUENCE [LARGE SCALE GENOMIC DNA]</scope>
    <source>
        <strain evidence="9">ATCC 43589 / DSM 3109 / JCM 10099 / NBRC 100826 / MSB8</strain>
    </source>
</reference>
<evidence type="ECO:0000313" key="8">
    <source>
        <dbReference type="EMBL" id="AAD36285.1"/>
    </source>
</evidence>
<dbReference type="GO" id="GO:0035725">
    <property type="term" value="P:sodium ion transmembrane transport"/>
    <property type="evidence" value="ECO:0000318"/>
    <property type="project" value="GO_Central"/>
</dbReference>
<dbReference type="KEGG" id="tmw:THMA_1236"/>
<dbReference type="EMBL" id="AE000512">
    <property type="protein sequence ID" value="AAD36285.1"/>
    <property type="molecule type" value="Genomic_DNA"/>
</dbReference>
<dbReference type="Proteomes" id="UP000008183">
    <property type="component" value="Chromosome"/>
</dbReference>
<evidence type="ECO:0000256" key="5">
    <source>
        <dbReference type="ARBA" id="ARBA00022989"/>
    </source>
</evidence>
<dbReference type="PATRIC" id="fig|243274.17.peg.1215"/>
<keyword evidence="6 7" id="KW-0472">Membrane</keyword>
<dbReference type="KEGG" id="tmi:THEMA_08280"/>
<evidence type="ECO:0000256" key="2">
    <source>
        <dbReference type="ARBA" id="ARBA00010388"/>
    </source>
</evidence>
<evidence type="ECO:0008006" key="10">
    <source>
        <dbReference type="Google" id="ProtNLM"/>
    </source>
</evidence>
<evidence type="ECO:0000256" key="6">
    <source>
        <dbReference type="ARBA" id="ARBA00023136"/>
    </source>
</evidence>
<dbReference type="Pfam" id="PF00420">
    <property type="entry name" value="Oxidored_q2"/>
    <property type="match status" value="1"/>
</dbReference>
<dbReference type="FunCoup" id="Q9X0T7">
    <property type="interactions" value="18"/>
</dbReference>
<evidence type="ECO:0000256" key="4">
    <source>
        <dbReference type="ARBA" id="ARBA00022692"/>
    </source>
</evidence>